<evidence type="ECO:0000313" key="3">
    <source>
        <dbReference type="Proteomes" id="UP000250275"/>
    </source>
</evidence>
<protein>
    <submittedName>
        <fullName evidence="2">Uncharacterized protein</fullName>
    </submittedName>
</protein>
<accession>A0A310SAS2</accession>
<organism evidence="2 3">
    <name type="scientific">Eufriesea mexicana</name>
    <dbReference type="NCBI Taxonomy" id="516756"/>
    <lineage>
        <taxon>Eukaryota</taxon>
        <taxon>Metazoa</taxon>
        <taxon>Ecdysozoa</taxon>
        <taxon>Arthropoda</taxon>
        <taxon>Hexapoda</taxon>
        <taxon>Insecta</taxon>
        <taxon>Pterygota</taxon>
        <taxon>Neoptera</taxon>
        <taxon>Endopterygota</taxon>
        <taxon>Hymenoptera</taxon>
        <taxon>Apocrita</taxon>
        <taxon>Aculeata</taxon>
        <taxon>Apoidea</taxon>
        <taxon>Anthophila</taxon>
        <taxon>Apidae</taxon>
        <taxon>Eufriesea</taxon>
    </lineage>
</organism>
<gene>
    <name evidence="2" type="ORF">WN48_09114</name>
</gene>
<evidence type="ECO:0000313" key="2">
    <source>
        <dbReference type="EMBL" id="OAD53791.1"/>
    </source>
</evidence>
<dbReference type="Proteomes" id="UP000250275">
    <property type="component" value="Unassembled WGS sequence"/>
</dbReference>
<dbReference type="AlphaFoldDB" id="A0A310SAS2"/>
<dbReference type="OrthoDB" id="337038at2759"/>
<name>A0A310SAS2_9HYME</name>
<evidence type="ECO:0000256" key="1">
    <source>
        <dbReference type="SAM" id="MobiDB-lite"/>
    </source>
</evidence>
<feature type="region of interest" description="Disordered" evidence="1">
    <location>
        <begin position="203"/>
        <end position="228"/>
    </location>
</feature>
<sequence length="281" mass="32114">MIPPTMHGHEFNQPLSRVVMVRKTDQRTFSKGRRGGEPLLETVTRETVELFNGGRAERKYTSETRDIVTPKSNRYVSFSLNYYRLKGKSERNPRLPGTQMKCYVRRACSKDVPFLLPLHFAFRNCVRCWYQEMVSGYVVNNTWSKLLVGCQSTAWNVPLVPGMPSLSVHGTKKKVVGFVDQLSPERYSPMVCRLVAEPSADPNEAEQRVNKNAGRFDGVRDGRKKSKTRRRAHRLYVVALFRASLGSVNGLSLNSNDVGDEREAERKFLYRVEFTGEEKDA</sequence>
<proteinExistence type="predicted"/>
<reference evidence="2 3" key="1">
    <citation type="submission" date="2015-07" db="EMBL/GenBank/DDBJ databases">
        <title>The genome of Eufriesea mexicana.</title>
        <authorList>
            <person name="Pan H."/>
            <person name="Kapheim K."/>
        </authorList>
    </citation>
    <scope>NUCLEOTIDE SEQUENCE [LARGE SCALE GENOMIC DNA]</scope>
    <source>
        <strain evidence="2">0111107269</strain>
        <tissue evidence="2">Whole body</tissue>
    </source>
</reference>
<dbReference type="EMBL" id="KQ765917">
    <property type="protein sequence ID" value="OAD53791.1"/>
    <property type="molecule type" value="Genomic_DNA"/>
</dbReference>
<keyword evidence="3" id="KW-1185">Reference proteome</keyword>